<dbReference type="SUPFAM" id="SSF69318">
    <property type="entry name" value="Integrin alpha N-terminal domain"/>
    <property type="match status" value="1"/>
</dbReference>
<keyword evidence="2" id="KW-1185">Reference proteome</keyword>
<dbReference type="AlphaFoldDB" id="A0A922L308"/>
<dbReference type="GO" id="GO:0015629">
    <property type="term" value="C:actin cytoskeleton"/>
    <property type="evidence" value="ECO:0007669"/>
    <property type="project" value="InterPro"/>
</dbReference>
<dbReference type="InterPro" id="IPR028994">
    <property type="entry name" value="Integrin_alpha_N"/>
</dbReference>
<name>A0A922L308_DERFA</name>
<reference evidence="1" key="1">
    <citation type="submission" date="2013-05" db="EMBL/GenBank/DDBJ databases">
        <authorList>
            <person name="Yim A.K.Y."/>
            <person name="Chan T.F."/>
            <person name="Ji K.M."/>
            <person name="Liu X.Y."/>
            <person name="Zhou J.W."/>
            <person name="Li R.Q."/>
            <person name="Yang K.Y."/>
            <person name="Li J."/>
            <person name="Li M."/>
            <person name="Law P.T.W."/>
            <person name="Wu Y.L."/>
            <person name="Cai Z.L."/>
            <person name="Qin H."/>
            <person name="Bao Y."/>
            <person name="Leung R.K.K."/>
            <person name="Ng P.K.S."/>
            <person name="Zou J."/>
            <person name="Zhong X.J."/>
            <person name="Ran P.X."/>
            <person name="Zhong N.S."/>
            <person name="Liu Z.G."/>
            <person name="Tsui S.K.W."/>
        </authorList>
    </citation>
    <scope>NUCLEOTIDE SEQUENCE</scope>
    <source>
        <strain evidence="1">Derf</strain>
        <tissue evidence="1">Whole organism</tissue>
    </source>
</reference>
<evidence type="ECO:0000313" key="1">
    <source>
        <dbReference type="EMBL" id="KAH9516071.1"/>
    </source>
</evidence>
<proteinExistence type="predicted"/>
<accession>A0A922L308</accession>
<dbReference type="Proteomes" id="UP000790347">
    <property type="component" value="Unassembled WGS sequence"/>
</dbReference>
<evidence type="ECO:0008006" key="3">
    <source>
        <dbReference type="Google" id="ProtNLM"/>
    </source>
</evidence>
<protein>
    <recommendedName>
        <fullName evidence="3">KICSTOR complex protein kaptin-like</fullName>
    </recommendedName>
</protein>
<dbReference type="PANTHER" id="PTHR15435:SF2">
    <property type="entry name" value="KICSTOR COMPLEX PROTEIN KAPTIN"/>
    <property type="match status" value="1"/>
</dbReference>
<dbReference type="GO" id="GO:0034198">
    <property type="term" value="P:cellular response to amino acid starvation"/>
    <property type="evidence" value="ECO:0007669"/>
    <property type="project" value="TreeGrafter"/>
</dbReference>
<dbReference type="InterPro" id="IPR029982">
    <property type="entry name" value="Kptn"/>
</dbReference>
<sequence length="463" mass="53028">MEQIGFFPISNSSNIYGMTNMHGDMTRILVATLEKQVFAVEYSDNKKITCNEIHFAYIPNSADIISIDAFVRTNYNDIVLGITFFKNYKESDSNEFRKNIVVSNNRSTSSSSEKNICNHYYFNIYSSLSSTNRFDLNQIAQDCQTFELDFVPYHLYHTSIINENNIAETLWLLSGSDCYVHVFREDNKKQSFYKDKIDLFPELNNFESIVIWIDVINYEENHKCHRLTAVGCENGILCLFFVELGETNNPRIIKSWKNRFDGPILSVKFFKDKINSNLNLRKLGFKSEFSPEIHLLVLDSCEQPTIYRNVQENGLGLRKILPKINENNIDLFPASIVGDVNFDNNNEIILGSYGKKIIFYKFEHESQTYFIENTMEVPHPVISLTYLDLTGDGINELIIVTTKGIVIYRHHIDPLIDALVKKMNTIAMVKPSAPDKSPDMAAANVDTRNNRSASSTCVSFTNG</sequence>
<gene>
    <name evidence="1" type="ORF">DERF_006834</name>
</gene>
<organism evidence="1 2">
    <name type="scientific">Dermatophagoides farinae</name>
    <name type="common">American house dust mite</name>
    <dbReference type="NCBI Taxonomy" id="6954"/>
    <lineage>
        <taxon>Eukaryota</taxon>
        <taxon>Metazoa</taxon>
        <taxon>Ecdysozoa</taxon>
        <taxon>Arthropoda</taxon>
        <taxon>Chelicerata</taxon>
        <taxon>Arachnida</taxon>
        <taxon>Acari</taxon>
        <taxon>Acariformes</taxon>
        <taxon>Sarcoptiformes</taxon>
        <taxon>Astigmata</taxon>
        <taxon>Psoroptidia</taxon>
        <taxon>Analgoidea</taxon>
        <taxon>Pyroglyphidae</taxon>
        <taxon>Dermatophagoidinae</taxon>
        <taxon>Dermatophagoides</taxon>
    </lineage>
</organism>
<dbReference type="GO" id="GO:0030027">
    <property type="term" value="C:lamellipodium"/>
    <property type="evidence" value="ECO:0007669"/>
    <property type="project" value="TreeGrafter"/>
</dbReference>
<dbReference type="GO" id="GO:0007015">
    <property type="term" value="P:actin filament organization"/>
    <property type="evidence" value="ECO:0007669"/>
    <property type="project" value="InterPro"/>
</dbReference>
<reference evidence="1" key="2">
    <citation type="journal article" date="2022" name="Res Sq">
        <title>Comparative Genomics Reveals Insights into the Divergent Evolution of Astigmatic Mites and Household Pest Adaptations.</title>
        <authorList>
            <person name="Xiong Q."/>
            <person name="Wan A.T.-Y."/>
            <person name="Liu X.-Y."/>
            <person name="Fung C.S.-H."/>
            <person name="Xiao X."/>
            <person name="Malainual N."/>
            <person name="Hou J."/>
            <person name="Wang L."/>
            <person name="Wang M."/>
            <person name="Yang K."/>
            <person name="Cui Y."/>
            <person name="Leung E."/>
            <person name="Nong W."/>
            <person name="Shin S.-K."/>
            <person name="Au S."/>
            <person name="Jeong K.Y."/>
            <person name="Chew F.T."/>
            <person name="Hui J."/>
            <person name="Leung T.F."/>
            <person name="Tungtrongchitr A."/>
            <person name="Zhong N."/>
            <person name="Liu Z."/>
            <person name="Tsui S."/>
        </authorList>
    </citation>
    <scope>NUCLEOTIDE SEQUENCE</scope>
    <source>
        <strain evidence="1">Derf</strain>
        <tissue evidence="1">Whole organism</tissue>
    </source>
</reference>
<dbReference type="GO" id="GO:1904262">
    <property type="term" value="P:negative regulation of TORC1 signaling"/>
    <property type="evidence" value="ECO:0007669"/>
    <property type="project" value="TreeGrafter"/>
</dbReference>
<dbReference type="GO" id="GO:0051015">
    <property type="term" value="F:actin filament binding"/>
    <property type="evidence" value="ECO:0007669"/>
    <property type="project" value="TreeGrafter"/>
</dbReference>
<dbReference type="EMBL" id="ASGP02000003">
    <property type="protein sequence ID" value="KAH9516071.1"/>
    <property type="molecule type" value="Genomic_DNA"/>
</dbReference>
<evidence type="ECO:0000313" key="2">
    <source>
        <dbReference type="Proteomes" id="UP000790347"/>
    </source>
</evidence>
<dbReference type="PANTHER" id="PTHR15435">
    <property type="entry name" value="KICSTOR COMPLEX PROTEIN KAPTIN"/>
    <property type="match status" value="1"/>
</dbReference>
<comment type="caution">
    <text evidence="1">The sequence shown here is derived from an EMBL/GenBank/DDBJ whole genome shotgun (WGS) entry which is preliminary data.</text>
</comment>